<feature type="coiled-coil region" evidence="1">
    <location>
        <begin position="10"/>
        <end position="37"/>
    </location>
</feature>
<reference evidence="2" key="1">
    <citation type="submission" date="2021-01" db="EMBL/GenBank/DDBJ databases">
        <authorList>
            <person name="Corre E."/>
            <person name="Pelletier E."/>
            <person name="Niang G."/>
            <person name="Scheremetjew M."/>
            <person name="Finn R."/>
            <person name="Kale V."/>
            <person name="Holt S."/>
            <person name="Cochrane G."/>
            <person name="Meng A."/>
            <person name="Brown T."/>
            <person name="Cohen L."/>
        </authorList>
    </citation>
    <scope>NUCLEOTIDE SEQUENCE</scope>
    <source>
        <strain evidence="2">CCMP125</strain>
    </source>
</reference>
<proteinExistence type="predicted"/>
<evidence type="ECO:0008006" key="3">
    <source>
        <dbReference type="Google" id="ProtNLM"/>
    </source>
</evidence>
<organism evidence="2">
    <name type="scientific">Entomoneis paludosa</name>
    <dbReference type="NCBI Taxonomy" id="265537"/>
    <lineage>
        <taxon>Eukaryota</taxon>
        <taxon>Sar</taxon>
        <taxon>Stramenopiles</taxon>
        <taxon>Ochrophyta</taxon>
        <taxon>Bacillariophyta</taxon>
        <taxon>Bacillariophyceae</taxon>
        <taxon>Bacillariophycidae</taxon>
        <taxon>Entomoneidaceae</taxon>
        <taxon>Entomoneis</taxon>
    </lineage>
</organism>
<name>A0A7S2YEW3_9STRA</name>
<protein>
    <recommendedName>
        <fullName evidence="3">CRAL-TRIO domain-containing protein</fullName>
    </recommendedName>
</protein>
<accession>A0A7S2YEW3</accession>
<dbReference type="AlphaFoldDB" id="A0A7S2YEW3"/>
<gene>
    <name evidence="2" type="ORF">APAL1065_LOCUS14885</name>
</gene>
<dbReference type="EMBL" id="HBHT01022203">
    <property type="protein sequence ID" value="CAD9972216.1"/>
    <property type="molecule type" value="Transcribed_RNA"/>
</dbReference>
<keyword evidence="1" id="KW-0175">Coiled coil</keyword>
<evidence type="ECO:0000313" key="2">
    <source>
        <dbReference type="EMBL" id="CAD9972216.1"/>
    </source>
</evidence>
<evidence type="ECO:0000256" key="1">
    <source>
        <dbReference type="SAM" id="Coils"/>
    </source>
</evidence>
<sequence length="383" mass="43576">MTVTADCNSAESVQNDLESYSDAFQQAMKEVQREELDVKGPAQEEITKPWQEPVDSAAMFNSLCSLEAALEDLPQGTRAAYDEAMKRDPHLVELETPKERFLRILNFNHWAAAEAIASYWTKRVELFEDRAFRPLTIDGYGALSRSTAHSAQCGGFRFMGSDKSGRPVLFVDRSKFCCGCNHPGERVKVMFYFQHLMLLESQVTNEHGYVMMMVMDSPENSEFKDFPPPKKSFLQHIRHDRPFPFEAKAMHLIFLKKGRFFEESIPMWFRLIDRSKICQARTIAHVPDTPQDLLLGVESYGLGLENIIPDLNQEPDRHSLFQWYADRLVREADRYKDCESRLDGWCSDDMSSSSSEGDYEDCVSMCSASGADSNNSDGGDASE</sequence>